<protein>
    <submittedName>
        <fullName evidence="4">Phage terminase large subunit GpA-like protein</fullName>
    </submittedName>
</protein>
<evidence type="ECO:0000313" key="4">
    <source>
        <dbReference type="EMBL" id="TCN30323.1"/>
    </source>
</evidence>
<feature type="region of interest" description="Disordered" evidence="1">
    <location>
        <begin position="679"/>
        <end position="714"/>
    </location>
</feature>
<dbReference type="GO" id="GO:0004519">
    <property type="term" value="F:endonuclease activity"/>
    <property type="evidence" value="ECO:0007669"/>
    <property type="project" value="InterPro"/>
</dbReference>
<dbReference type="PANTHER" id="PTHR34413">
    <property type="entry name" value="PROPHAGE TAIL FIBER ASSEMBLY PROTEIN HOMOLOG TFAE-RELATED-RELATED"/>
    <property type="match status" value="1"/>
</dbReference>
<dbReference type="PANTHER" id="PTHR34413:SF2">
    <property type="entry name" value="PROPHAGE TAIL FIBER ASSEMBLY PROTEIN HOMOLOG TFAE-RELATED"/>
    <property type="match status" value="1"/>
</dbReference>
<feature type="compositionally biased region" description="Low complexity" evidence="1">
    <location>
        <begin position="693"/>
        <end position="702"/>
    </location>
</feature>
<dbReference type="RefSeq" id="WP_132075857.1">
    <property type="nucleotide sequence ID" value="NZ_SLVU01000008.1"/>
</dbReference>
<evidence type="ECO:0000259" key="2">
    <source>
        <dbReference type="Pfam" id="PF05876"/>
    </source>
</evidence>
<proteinExistence type="predicted"/>
<dbReference type="InterPro" id="IPR051220">
    <property type="entry name" value="TFA_Chaperone"/>
</dbReference>
<reference evidence="4 5" key="1">
    <citation type="submission" date="2019-03" db="EMBL/GenBank/DDBJ databases">
        <title>Genomic Encyclopedia of Type Strains, Phase IV (KMG-V): Genome sequencing to study the core and pangenomes of soil and plant-associated prokaryotes.</title>
        <authorList>
            <person name="Whitman W."/>
        </authorList>
    </citation>
    <scope>NUCLEOTIDE SEQUENCE [LARGE SCALE GENOMIC DNA]</scope>
    <source>
        <strain evidence="4 5">23C40</strain>
    </source>
</reference>
<feature type="domain" description="Phage terminase large subunit GpA ATPase" evidence="2">
    <location>
        <begin position="61"/>
        <end position="319"/>
    </location>
</feature>
<dbReference type="Pfam" id="PF05876">
    <property type="entry name" value="GpA_ATPase"/>
    <property type="match status" value="1"/>
</dbReference>
<dbReference type="Proteomes" id="UP000295043">
    <property type="component" value="Unassembled WGS sequence"/>
</dbReference>
<feature type="compositionally biased region" description="Basic residues" evidence="1">
    <location>
        <begin position="703"/>
        <end position="714"/>
    </location>
</feature>
<evidence type="ECO:0000259" key="3">
    <source>
        <dbReference type="Pfam" id="PF20454"/>
    </source>
</evidence>
<dbReference type="AlphaFoldDB" id="A0A4R2BU21"/>
<gene>
    <name evidence="4" type="ORF">EV184_108197</name>
</gene>
<evidence type="ECO:0000256" key="1">
    <source>
        <dbReference type="SAM" id="MobiDB-lite"/>
    </source>
</evidence>
<feature type="domain" description="Terminase large subunit GpA endonuclease" evidence="3">
    <location>
        <begin position="343"/>
        <end position="655"/>
    </location>
</feature>
<accession>A0A4R2BU21</accession>
<dbReference type="Pfam" id="PF20454">
    <property type="entry name" value="GpA_nuclease"/>
    <property type="match status" value="1"/>
</dbReference>
<organism evidence="4 5">
    <name type="scientific">Sinorhizobium americanum</name>
    <dbReference type="NCBI Taxonomy" id="194963"/>
    <lineage>
        <taxon>Bacteria</taxon>
        <taxon>Pseudomonadati</taxon>
        <taxon>Pseudomonadota</taxon>
        <taxon>Alphaproteobacteria</taxon>
        <taxon>Hyphomicrobiales</taxon>
        <taxon>Rhizobiaceae</taxon>
        <taxon>Sinorhizobium/Ensifer group</taxon>
        <taxon>Sinorhizobium</taxon>
    </lineage>
</organism>
<name>A0A4R2BU21_9HYPH</name>
<dbReference type="GO" id="GO:0016887">
    <property type="term" value="F:ATP hydrolysis activity"/>
    <property type="evidence" value="ECO:0007669"/>
    <property type="project" value="InterPro"/>
</dbReference>
<dbReference type="EMBL" id="SLVU01000008">
    <property type="protein sequence ID" value="TCN30323.1"/>
    <property type="molecule type" value="Genomic_DNA"/>
</dbReference>
<evidence type="ECO:0000313" key="5">
    <source>
        <dbReference type="Proteomes" id="UP000295043"/>
    </source>
</evidence>
<dbReference type="InterPro" id="IPR046453">
    <property type="entry name" value="GpA_ATPase"/>
</dbReference>
<dbReference type="InterPro" id="IPR046454">
    <property type="entry name" value="GpA_endonuclease"/>
</dbReference>
<sequence length="714" mass="79258">MREARPWEKFLPPVPPPAFADPWDHAAGPALSVLNPARRIDVPTWAEQGGRKISTAAGMQAWRNDFAPYMTEPSRMATSRRYRAVAFAGPARTVKSESLILNTIGHRIACNPRDMLVVCSTQDTAKQFSERKLAPMIRENSKLAEKQLAGRGADNIHEKRFAGNMNLQIRWPVIGYFSQNEYFDVLLTDLDRMTDDVGGEGAPFLLALKRIQHSGSQGIVIAESSPGFVVTVDDWQPTTLHEAPPCAGGILPIFNTGTRGGWYWTCPHCGDPFRPLFGTLHYERKSTPGESARTVEMVCPNGCCIAPDRKNELNRGGFWLHETADGQSAVPIDDPDVRDTDVVSYWMEGPAAALQTWPELVRVNEQARQTFEETGSDKDLKTTVFQDQGRAYLPQIRSVGDALSAETLKALAEAYPMKVAPAQTRFLTYQVDVQPNRFVVQVDAWGPGLERWLIDRFDIHEPPSGAPGAGERSIDPPRYYEDWSALSVLLDKAYPVAGSGFALLPRAIVVDLHGAKGTTDHAYHWWRHQRKAGNSGRCYIQRGRGGTERDRAVYKAPEKVQGTKKRRRSDLMLIETGTDPLKDEVIMSLTRKEAGPGKYHLPETLAASAFEEFCAEVRTDEGWRERKSGLRNESLDLAVYGKALAIVLKAETITWSRPPMWAAPLEKNTYAVKLGAAVSSEAGDQPTPPPAPVVAKPKPAVAPRRRVRRSSWMS</sequence>
<comment type="caution">
    <text evidence="4">The sequence shown here is derived from an EMBL/GenBank/DDBJ whole genome shotgun (WGS) entry which is preliminary data.</text>
</comment>